<dbReference type="AlphaFoldDB" id="A0A286UQL0"/>
<reference evidence="6 7" key="1">
    <citation type="journal article" date="2017" name="Mol. Ecol.">
        <title>Comparative and population genomic landscape of Phellinus noxius: A hypervariable fungus causing root rot in trees.</title>
        <authorList>
            <person name="Chung C.L."/>
            <person name="Lee T.J."/>
            <person name="Akiba M."/>
            <person name="Lee H.H."/>
            <person name="Kuo T.H."/>
            <person name="Liu D."/>
            <person name="Ke H.M."/>
            <person name="Yokoi T."/>
            <person name="Roa M.B."/>
            <person name="Lu M.J."/>
            <person name="Chang Y.Y."/>
            <person name="Ann P.J."/>
            <person name="Tsai J.N."/>
            <person name="Chen C.Y."/>
            <person name="Tzean S.S."/>
            <person name="Ota Y."/>
            <person name="Hattori T."/>
            <person name="Sahashi N."/>
            <person name="Liou R.F."/>
            <person name="Kikuchi T."/>
            <person name="Tsai I.J."/>
        </authorList>
    </citation>
    <scope>NUCLEOTIDE SEQUENCE [LARGE SCALE GENOMIC DNA]</scope>
    <source>
        <strain evidence="6 7">FFPRI411160</strain>
    </source>
</reference>
<keyword evidence="4" id="KW-0813">Transport</keyword>
<evidence type="ECO:0000313" key="7">
    <source>
        <dbReference type="Proteomes" id="UP000217199"/>
    </source>
</evidence>
<keyword evidence="4" id="KW-0906">Nuclear pore complex</keyword>
<dbReference type="InterPro" id="IPR007231">
    <property type="entry name" value="Nucleoporin_int_Nup93/Nic96"/>
</dbReference>
<dbReference type="GO" id="GO:0005643">
    <property type="term" value="C:nuclear pore"/>
    <property type="evidence" value="ECO:0007669"/>
    <property type="project" value="UniProtKB-SubCell"/>
</dbReference>
<evidence type="ECO:0000256" key="4">
    <source>
        <dbReference type="RuleBase" id="RU364035"/>
    </source>
</evidence>
<protein>
    <recommendedName>
        <fullName evidence="4">Nuclear pore protein</fullName>
    </recommendedName>
</protein>
<comment type="similarity">
    <text evidence="2 4">Belongs to the nucleoporin interacting component (NIC) family.</text>
</comment>
<dbReference type="PANTHER" id="PTHR11225">
    <property type="entry name" value="NUCLEAR PORE COMPLEX PROTEIN NUP93 NUCLEOPORIN NUP93 DEAD EYE PROTEIN"/>
    <property type="match status" value="1"/>
</dbReference>
<keyword evidence="7" id="KW-1185">Reference proteome</keyword>
<evidence type="ECO:0000256" key="1">
    <source>
        <dbReference type="ARBA" id="ARBA00004259"/>
    </source>
</evidence>
<keyword evidence="4" id="KW-0472">Membrane</keyword>
<gene>
    <name evidence="6" type="ORF">PNOK_0176100</name>
</gene>
<dbReference type="GO" id="GO:0016973">
    <property type="term" value="P:poly(A)+ mRNA export from nucleus"/>
    <property type="evidence" value="ECO:0007669"/>
    <property type="project" value="TreeGrafter"/>
</dbReference>
<accession>A0A286UQL0</accession>
<keyword evidence="4" id="KW-0653">Protein transport</keyword>
<name>A0A286UQL0_9AGAM</name>
<keyword evidence="3 4" id="KW-0539">Nucleus</keyword>
<evidence type="ECO:0000256" key="2">
    <source>
        <dbReference type="ARBA" id="ARBA00010186"/>
    </source>
</evidence>
<dbReference type="InParanoid" id="A0A286UQL0"/>
<dbReference type="Pfam" id="PF04097">
    <property type="entry name" value="Nic96"/>
    <property type="match status" value="1"/>
</dbReference>
<proteinExistence type="inferred from homology"/>
<evidence type="ECO:0000256" key="3">
    <source>
        <dbReference type="ARBA" id="ARBA00023242"/>
    </source>
</evidence>
<dbReference type="EMBL" id="NBII01000002">
    <property type="protein sequence ID" value="PAV21804.1"/>
    <property type="molecule type" value="Genomic_DNA"/>
</dbReference>
<dbReference type="OrthoDB" id="1918363at2759"/>
<dbReference type="Proteomes" id="UP000217199">
    <property type="component" value="Unassembled WGS sequence"/>
</dbReference>
<dbReference type="FunCoup" id="A0A286UQL0">
    <property type="interactions" value="970"/>
</dbReference>
<comment type="subcellular location">
    <subcellularLocation>
        <location evidence="1">Nucleus envelope</location>
    </subcellularLocation>
    <subcellularLocation>
        <location evidence="4">Nucleus</location>
        <location evidence="4">Nuclear pore complex</location>
    </subcellularLocation>
</comment>
<evidence type="ECO:0000313" key="6">
    <source>
        <dbReference type="EMBL" id="PAV21804.1"/>
    </source>
</evidence>
<evidence type="ECO:0000256" key="5">
    <source>
        <dbReference type="SAM" id="MobiDB-lite"/>
    </source>
</evidence>
<dbReference type="STRING" id="2282107.A0A286UQL0"/>
<keyword evidence="4" id="KW-0811">Translocation</keyword>
<comment type="caution">
    <text evidence="6">The sequence shown here is derived from an EMBL/GenBank/DDBJ whole genome shotgun (WGS) entry which is preliminary data.</text>
</comment>
<organism evidence="6 7">
    <name type="scientific">Pyrrhoderma noxium</name>
    <dbReference type="NCBI Taxonomy" id="2282107"/>
    <lineage>
        <taxon>Eukaryota</taxon>
        <taxon>Fungi</taxon>
        <taxon>Dikarya</taxon>
        <taxon>Basidiomycota</taxon>
        <taxon>Agaricomycotina</taxon>
        <taxon>Agaricomycetes</taxon>
        <taxon>Hymenochaetales</taxon>
        <taxon>Hymenochaetaceae</taxon>
        <taxon>Pyrrhoderma</taxon>
    </lineage>
</organism>
<feature type="region of interest" description="Disordered" evidence="5">
    <location>
        <begin position="143"/>
        <end position="177"/>
    </location>
</feature>
<dbReference type="PANTHER" id="PTHR11225:SF4">
    <property type="entry name" value="NUCLEAR PORE COMPLEX PROTEIN NUP93"/>
    <property type="match status" value="1"/>
</dbReference>
<keyword evidence="4" id="KW-0509">mRNA transport</keyword>
<feature type="compositionally biased region" description="Low complexity" evidence="5">
    <location>
        <begin position="163"/>
        <end position="173"/>
    </location>
</feature>
<sequence length="866" mass="96554">MATDLSALLEASKALTAHLSRRDLPSVNLSLDQIEAQSRRLVSRQPGTSTDNDRANYILAQAHVDAPALANSIAHLNTSTTFSPLQPLHDTDVSGFLRHAHEQNLISTIEEGRRETQEDFYRSLEDRRRRDWESRKKRIFEELGGRSGTSEGPSGGATKKSLRASTTLSSSTAGPLSNNIQMQSKMLAYDHAVTELNKARLRGTSYPIVHTLLKISQDINMDRNSQISQMFHTLTKITGEPPALPPLEHAGAHILNAPRFERKYARVYVGDPESRDAIALRQQITKGSRAALEEQYWDVLERTVQSRPADARLGGDPSVANHVRAFLLLRYYRGGEWEERIELVGTQPLWAKLFYLVRTGHMEEALAEALKNQNVLDSREAGFTIYFKLWIESPNGRLPPNARERLQATYNTQMLNSATADPFKLALFRLMGKIDPARRSIPLVTATAEDWLWFQLAMVDEEEAGGLRALAEVLMSYGERHFEGTAGHKRLGMWANVLLMCGQFERAVAALDDNPDTKVEAIHLAIALAYHGLLRVPSRSESSDYDILTTSPSQPPALNFAGLIHRYVRPFTKHDSQHALQYVACICLSADQAEGVGKEQIEYAWSEVRKIIVLAEGSGWDELVGGLRPDGSRFPGSIEQISQLLLLKDSNDYNEHIVRAAASLCERERRTLEAIKLYNIAGAHETVVECLAQALGDVVSIPNGGGEEGRRVESTAREIYYHYTRLNRAAGRARDAVGVLLRLREAAAAKEAGRLEAALEAIETTDLVPFEGDAARLNRRAAEFETAHHDAVKRNLPTYLPLTMEILSGLHQKTKNSPAEYASKKLAMDSLRAKSRALVMFAGMLRFRMLPEVYSYLSRLDVEIAL</sequence>
<dbReference type="GO" id="GO:0006606">
    <property type="term" value="P:protein import into nucleus"/>
    <property type="evidence" value="ECO:0007669"/>
    <property type="project" value="TreeGrafter"/>
</dbReference>
<dbReference type="GO" id="GO:0017056">
    <property type="term" value="F:structural constituent of nuclear pore"/>
    <property type="evidence" value="ECO:0007669"/>
    <property type="project" value="InterPro"/>
</dbReference>